<dbReference type="STRING" id="1160895.CM19_11630"/>
<accession>A0A031LKM3</accession>
<gene>
    <name evidence="2" type="ORF">CM19_11630</name>
</gene>
<comment type="caution">
    <text evidence="2">The sequence shown here is derived from an EMBL/GenBank/DDBJ whole genome shotgun (WGS) entry which is preliminary data.</text>
</comment>
<dbReference type="InterPro" id="IPR050902">
    <property type="entry name" value="ABC_Transporter_SBP"/>
</dbReference>
<dbReference type="PANTHER" id="PTHR30535:SF34">
    <property type="entry name" value="MOLYBDATE-BINDING PROTEIN MOLA"/>
    <property type="match status" value="1"/>
</dbReference>
<name>A0A031LKM3_9CREN</name>
<dbReference type="Proteomes" id="UP000024332">
    <property type="component" value="Unassembled WGS sequence"/>
</dbReference>
<dbReference type="AlphaFoldDB" id="A0A031LKM3"/>
<feature type="domain" description="Fe/B12 periplasmic-binding" evidence="1">
    <location>
        <begin position="21"/>
        <end position="269"/>
    </location>
</feature>
<dbReference type="PANTHER" id="PTHR30535">
    <property type="entry name" value="VITAMIN B12-BINDING PROTEIN"/>
    <property type="match status" value="1"/>
</dbReference>
<dbReference type="InterPro" id="IPR002491">
    <property type="entry name" value="ABC_transptr_periplasmic_BD"/>
</dbReference>
<dbReference type="EMBL" id="JFZT01000057">
    <property type="protein sequence ID" value="EZQ02106.1"/>
    <property type="molecule type" value="Genomic_DNA"/>
</dbReference>
<reference evidence="2 3" key="1">
    <citation type="submission" date="2014-03" db="EMBL/GenBank/DDBJ databases">
        <title>Draft genome sequence of the novel thermoacidophilic archaea Acidianus copahuensis ALE1 strain, isolated from Copahue volcanic area in Neuquen Argentina.</title>
        <authorList>
            <person name="Urbieta M.S."/>
            <person name="Rascovan N."/>
            <person name="Castro C."/>
            <person name="Revale S."/>
            <person name="Giaveno M.A."/>
            <person name="Vazquez M.P."/>
            <person name="Donati E.R."/>
        </authorList>
    </citation>
    <scope>NUCLEOTIDE SEQUENCE [LARGE SCALE GENOMIC DNA]</scope>
    <source>
        <strain evidence="2 3">ALE1</strain>
    </source>
</reference>
<proteinExistence type="predicted"/>
<organism evidence="2 3">
    <name type="scientific">Candidatus Acidianus copahuensis</name>
    <dbReference type="NCBI Taxonomy" id="1160895"/>
    <lineage>
        <taxon>Archaea</taxon>
        <taxon>Thermoproteota</taxon>
        <taxon>Thermoprotei</taxon>
        <taxon>Sulfolobales</taxon>
        <taxon>Sulfolobaceae</taxon>
        <taxon>Acidianus</taxon>
    </lineage>
</organism>
<sequence>MVKVYNEVLDERIEIGYPIRKIVSLDPPTTETLFILGLGGKVIATDAFSYRPPEAKMTKKIGSYTHVDLEFLRQTRPDVIFTTVGAQKDLTKKLIAEGFPVYPMPIPTSVSKILDNVILVGEVTGEKKPSRELYVKLMNSIQISINKRIKVYVEFDLGGAITPGFPTHVSDGIFLAGGENIFDDKEEAYFTPDPIEVISRSPDIVIFEPKRNTPEERTRLLTKAEERGLQEILRKSKVLFTVGDFLAHMGPSFITEGMTWLKSSISSFSY</sequence>
<dbReference type="Gene3D" id="3.40.50.1980">
    <property type="entry name" value="Nitrogenase molybdenum iron protein domain"/>
    <property type="match status" value="2"/>
</dbReference>
<dbReference type="SUPFAM" id="SSF53807">
    <property type="entry name" value="Helical backbone' metal receptor"/>
    <property type="match status" value="1"/>
</dbReference>
<evidence type="ECO:0000259" key="1">
    <source>
        <dbReference type="PROSITE" id="PS50983"/>
    </source>
</evidence>
<dbReference type="PROSITE" id="PS50983">
    <property type="entry name" value="FE_B12_PBP"/>
    <property type="match status" value="1"/>
</dbReference>
<keyword evidence="3" id="KW-1185">Reference proteome</keyword>
<protein>
    <submittedName>
        <fullName evidence="2">Iron ABC transporter substrate-binding protein</fullName>
    </submittedName>
</protein>
<evidence type="ECO:0000313" key="2">
    <source>
        <dbReference type="EMBL" id="EZQ02106.1"/>
    </source>
</evidence>
<evidence type="ECO:0000313" key="3">
    <source>
        <dbReference type="Proteomes" id="UP000024332"/>
    </source>
</evidence>
<dbReference type="Pfam" id="PF01497">
    <property type="entry name" value="Peripla_BP_2"/>
    <property type="match status" value="1"/>
</dbReference>